<dbReference type="PANTHER" id="PTHR21109">
    <property type="entry name" value="MITOCHONDRIAL 28S RIBOSOMAL PROTEIN S21"/>
    <property type="match status" value="1"/>
</dbReference>
<dbReference type="AlphaFoldDB" id="W7TSY1"/>
<dbReference type="InterPro" id="IPR038380">
    <property type="entry name" value="Ribosomal_bS21_sf"/>
</dbReference>
<dbReference type="Gene3D" id="1.20.5.1150">
    <property type="entry name" value="Ribosomal protein S8"/>
    <property type="match status" value="1"/>
</dbReference>
<keyword evidence="3" id="KW-0687">Ribonucleoprotein</keyword>
<reference evidence="5 6" key="1">
    <citation type="journal article" date="2014" name="Mol. Plant">
        <title>Chromosome Scale Genome Assembly and Transcriptome Profiling of Nannochloropsis gaditana in Nitrogen Depletion.</title>
        <authorList>
            <person name="Corteggiani Carpinelli E."/>
            <person name="Telatin A."/>
            <person name="Vitulo N."/>
            <person name="Forcato C."/>
            <person name="D'Angelo M."/>
            <person name="Schiavon R."/>
            <person name="Vezzi A."/>
            <person name="Giacometti G.M."/>
            <person name="Morosinotto T."/>
            <person name="Valle G."/>
        </authorList>
    </citation>
    <scope>NUCLEOTIDE SEQUENCE [LARGE SCALE GENOMIC DNA]</scope>
    <source>
        <strain evidence="5 6">B-31</strain>
    </source>
</reference>
<comment type="caution">
    <text evidence="5">The sequence shown here is derived from an EMBL/GenBank/DDBJ whole genome shotgun (WGS) entry which is preliminary data.</text>
</comment>
<dbReference type="HAMAP" id="MF_00358">
    <property type="entry name" value="Ribosomal_bS21"/>
    <property type="match status" value="1"/>
</dbReference>
<keyword evidence="4" id="KW-0732">Signal</keyword>
<gene>
    <name evidence="5" type="ORF">Naga_100191g16</name>
</gene>
<accession>W7TSY1</accession>
<keyword evidence="6" id="KW-1185">Reference proteome</keyword>
<dbReference type="NCBIfam" id="TIGR00030">
    <property type="entry name" value="S21p"/>
    <property type="match status" value="1"/>
</dbReference>
<name>W7TSY1_9STRA</name>
<feature type="signal peptide" evidence="4">
    <location>
        <begin position="1"/>
        <end position="19"/>
    </location>
</feature>
<evidence type="ECO:0000256" key="2">
    <source>
        <dbReference type="ARBA" id="ARBA00022980"/>
    </source>
</evidence>
<dbReference type="OrthoDB" id="201752at2759"/>
<dbReference type="PANTHER" id="PTHR21109:SF0">
    <property type="entry name" value="SMALL RIBOSOMAL SUBUNIT PROTEIN BS21M"/>
    <property type="match status" value="1"/>
</dbReference>
<organism evidence="5 6">
    <name type="scientific">Nannochloropsis gaditana</name>
    <dbReference type="NCBI Taxonomy" id="72520"/>
    <lineage>
        <taxon>Eukaryota</taxon>
        <taxon>Sar</taxon>
        <taxon>Stramenopiles</taxon>
        <taxon>Ochrophyta</taxon>
        <taxon>Eustigmatophyceae</taxon>
        <taxon>Eustigmatales</taxon>
        <taxon>Monodopsidaceae</taxon>
        <taxon>Nannochloropsis</taxon>
    </lineage>
</organism>
<dbReference type="GO" id="GO:0005840">
    <property type="term" value="C:ribosome"/>
    <property type="evidence" value="ECO:0007669"/>
    <property type="project" value="UniProtKB-KW"/>
</dbReference>
<evidence type="ECO:0000256" key="3">
    <source>
        <dbReference type="ARBA" id="ARBA00023274"/>
    </source>
</evidence>
<sequence>MFKKLVCLAVGTLAVGSQAFMPSLPMVKISSSAAARVYQPAQSETGLRVPVSTDVMVSVGDGENIDNAVKRFKREVNKSGHLLDLRFHRYHETNQEKAKRKAVQARRKARMLRLSLRKGQKL</sequence>
<dbReference type="Pfam" id="PF01165">
    <property type="entry name" value="Ribosomal_S21"/>
    <property type="match status" value="1"/>
</dbReference>
<evidence type="ECO:0000256" key="4">
    <source>
        <dbReference type="SAM" id="SignalP"/>
    </source>
</evidence>
<feature type="chain" id="PRO_5004901194" evidence="4">
    <location>
        <begin position="20"/>
        <end position="122"/>
    </location>
</feature>
<comment type="similarity">
    <text evidence="1">Belongs to the bacterial ribosomal protein bS21 family.</text>
</comment>
<dbReference type="InterPro" id="IPR001911">
    <property type="entry name" value="Ribosomal_bS21"/>
</dbReference>
<dbReference type="GO" id="GO:0003735">
    <property type="term" value="F:structural constituent of ribosome"/>
    <property type="evidence" value="ECO:0007669"/>
    <property type="project" value="InterPro"/>
</dbReference>
<evidence type="ECO:0000313" key="6">
    <source>
        <dbReference type="Proteomes" id="UP000019335"/>
    </source>
</evidence>
<keyword evidence="2 5" id="KW-0689">Ribosomal protein</keyword>
<evidence type="ECO:0000313" key="5">
    <source>
        <dbReference type="EMBL" id="EWM23651.1"/>
    </source>
</evidence>
<evidence type="ECO:0000256" key="1">
    <source>
        <dbReference type="ARBA" id="ARBA00006640"/>
    </source>
</evidence>
<dbReference type="GO" id="GO:0006412">
    <property type="term" value="P:translation"/>
    <property type="evidence" value="ECO:0007669"/>
    <property type="project" value="InterPro"/>
</dbReference>
<dbReference type="Proteomes" id="UP000019335">
    <property type="component" value="Chromosome 16"/>
</dbReference>
<proteinExistence type="inferred from homology"/>
<dbReference type="EMBL" id="AZIL01001544">
    <property type="protein sequence ID" value="EWM23651.1"/>
    <property type="molecule type" value="Genomic_DNA"/>
</dbReference>
<protein>
    <submittedName>
        <fullName evidence="5">Ribosomal protein s21</fullName>
    </submittedName>
</protein>
<dbReference type="GO" id="GO:1990904">
    <property type="term" value="C:ribonucleoprotein complex"/>
    <property type="evidence" value="ECO:0007669"/>
    <property type="project" value="UniProtKB-KW"/>
</dbReference>